<dbReference type="GO" id="GO:0005634">
    <property type="term" value="C:nucleus"/>
    <property type="evidence" value="ECO:0007669"/>
    <property type="project" value="UniProtKB-SubCell"/>
</dbReference>
<keyword evidence="5" id="KW-0805">Transcription regulation</keyword>
<feature type="compositionally biased region" description="Basic and acidic residues" evidence="10">
    <location>
        <begin position="146"/>
        <end position="157"/>
    </location>
</feature>
<dbReference type="InterPro" id="IPR052138">
    <property type="entry name" value="GATA_ZnFinger_Domain"/>
</dbReference>
<dbReference type="FunFam" id="3.30.50.10:FF:000055">
    <property type="entry name" value="GATA transcription factor 21"/>
    <property type="match status" value="1"/>
</dbReference>
<evidence type="ECO:0000256" key="10">
    <source>
        <dbReference type="SAM" id="MobiDB-lite"/>
    </source>
</evidence>
<dbReference type="GO" id="GO:0000976">
    <property type="term" value="F:transcription cis-regulatory region binding"/>
    <property type="evidence" value="ECO:0007669"/>
    <property type="project" value="UniProtKB-ARBA"/>
</dbReference>
<feature type="region of interest" description="Disordered" evidence="10">
    <location>
        <begin position="122"/>
        <end position="162"/>
    </location>
</feature>
<feature type="region of interest" description="Disordered" evidence="10">
    <location>
        <begin position="72"/>
        <end position="96"/>
    </location>
</feature>
<keyword evidence="3" id="KW-0863">Zinc-finger</keyword>
<feature type="compositionally biased region" description="Low complexity" evidence="10">
    <location>
        <begin position="75"/>
        <end position="96"/>
    </location>
</feature>
<evidence type="ECO:0000259" key="12">
    <source>
        <dbReference type="PROSITE" id="PS00344"/>
    </source>
</evidence>
<evidence type="ECO:0000256" key="4">
    <source>
        <dbReference type="ARBA" id="ARBA00022833"/>
    </source>
</evidence>
<evidence type="ECO:0000256" key="7">
    <source>
        <dbReference type="ARBA" id="ARBA00023163"/>
    </source>
</evidence>
<protein>
    <recommendedName>
        <fullName evidence="12">GATA-type domain-containing protein</fullName>
    </recommendedName>
</protein>
<dbReference type="GO" id="GO:0006355">
    <property type="term" value="P:regulation of DNA-templated transcription"/>
    <property type="evidence" value="ECO:0007669"/>
    <property type="project" value="InterPro"/>
</dbReference>
<keyword evidence="8" id="KW-0539">Nucleus</keyword>
<gene>
    <name evidence="13" type="ORF">VFH_IV211200</name>
</gene>
<dbReference type="SUPFAM" id="SSF57716">
    <property type="entry name" value="Glucocorticoid receptor-like (DNA-binding domain)"/>
    <property type="match status" value="1"/>
</dbReference>
<feature type="region of interest" description="Disordered" evidence="10">
    <location>
        <begin position="186"/>
        <end position="221"/>
    </location>
</feature>
<dbReference type="PROSITE" id="PS00344">
    <property type="entry name" value="GATA_ZN_FINGER_1"/>
    <property type="match status" value="1"/>
</dbReference>
<keyword evidence="11" id="KW-0472">Membrane</keyword>
<dbReference type="PANTHER" id="PTHR47255">
    <property type="entry name" value="GATA TRANSCRIPTION FACTOR 22-RELATED"/>
    <property type="match status" value="1"/>
</dbReference>
<evidence type="ECO:0000313" key="13">
    <source>
        <dbReference type="EMBL" id="CAI8611062.1"/>
    </source>
</evidence>
<evidence type="ECO:0000256" key="2">
    <source>
        <dbReference type="ARBA" id="ARBA00022723"/>
    </source>
</evidence>
<feature type="compositionally biased region" description="Low complexity" evidence="10">
    <location>
        <begin position="208"/>
        <end position="221"/>
    </location>
</feature>
<evidence type="ECO:0000256" key="8">
    <source>
        <dbReference type="ARBA" id="ARBA00023242"/>
    </source>
</evidence>
<evidence type="ECO:0000256" key="9">
    <source>
        <dbReference type="ARBA" id="ARBA00024019"/>
    </source>
</evidence>
<keyword evidence="4" id="KW-0862">Zinc</keyword>
<evidence type="ECO:0000256" key="11">
    <source>
        <dbReference type="SAM" id="Phobius"/>
    </source>
</evidence>
<sequence>MYVVIPFSPSLDLLYISGQKDETIPFQFHIYTLLAYLIFLPHPLVYIFFVCIMLPPPYHLMPLDLNQDQNHDHLSSPTHLASSSSFSSPSSSSYPNLPDQVLDEPSYYFETKHDYEEVKKITIPSSGSSAENHESSRSKHKLTIRWKKEETSTDETHNIQADYDQDGNSMKWMSSKMRIMKKMMATDPQTGEAKPVKFEDQQQQGTDNSSNNSNNNYSTHLSYNSPTIRVCSDCNTTKTPLWRSGPRGPKSLCNACGIRQRKARRAMALAAASENGTTIADHETCSAKRKKLQKKKENKSKIEFECSPHMKKKRKLEATTPSQISRNKFITFEDLRLSLNQNLAVQQVFPQDEKEAAILLMALSYGLVHG</sequence>
<proteinExistence type="inferred from homology"/>
<dbReference type="Proteomes" id="UP001157006">
    <property type="component" value="Chromosome 4"/>
</dbReference>
<keyword evidence="11" id="KW-0812">Transmembrane</keyword>
<name>A0AAV1AKX6_VICFA</name>
<evidence type="ECO:0000256" key="6">
    <source>
        <dbReference type="ARBA" id="ARBA00023125"/>
    </source>
</evidence>
<keyword evidence="6" id="KW-0238">DNA-binding</keyword>
<dbReference type="Gene3D" id="3.30.50.10">
    <property type="entry name" value="Erythroid Transcription Factor GATA-1, subunit A"/>
    <property type="match status" value="1"/>
</dbReference>
<dbReference type="CDD" id="cd00202">
    <property type="entry name" value="ZnF_GATA"/>
    <property type="match status" value="1"/>
</dbReference>
<dbReference type="AlphaFoldDB" id="A0AAV1AKX6"/>
<feature type="domain" description="GATA-type" evidence="12">
    <location>
        <begin position="231"/>
        <end position="256"/>
    </location>
</feature>
<keyword evidence="2" id="KW-0479">Metal-binding</keyword>
<feature type="transmembrane region" description="Helical" evidence="11">
    <location>
        <begin position="30"/>
        <end position="54"/>
    </location>
</feature>
<dbReference type="InterPro" id="IPR013088">
    <property type="entry name" value="Znf_NHR/GATA"/>
</dbReference>
<dbReference type="GO" id="GO:0008270">
    <property type="term" value="F:zinc ion binding"/>
    <property type="evidence" value="ECO:0007669"/>
    <property type="project" value="UniProtKB-KW"/>
</dbReference>
<dbReference type="PANTHER" id="PTHR47255:SF4">
    <property type="entry name" value="GATA ZINC FINGER DOMAIN-CONTAINING PROTEIN 12"/>
    <property type="match status" value="1"/>
</dbReference>
<evidence type="ECO:0000256" key="1">
    <source>
        <dbReference type="ARBA" id="ARBA00004123"/>
    </source>
</evidence>
<keyword evidence="7" id="KW-0804">Transcription</keyword>
<dbReference type="EMBL" id="OX451739">
    <property type="protein sequence ID" value="CAI8611062.1"/>
    <property type="molecule type" value="Genomic_DNA"/>
</dbReference>
<evidence type="ECO:0000256" key="5">
    <source>
        <dbReference type="ARBA" id="ARBA00023015"/>
    </source>
</evidence>
<organism evidence="13 14">
    <name type="scientific">Vicia faba</name>
    <name type="common">Broad bean</name>
    <name type="synonym">Faba vulgaris</name>
    <dbReference type="NCBI Taxonomy" id="3906"/>
    <lineage>
        <taxon>Eukaryota</taxon>
        <taxon>Viridiplantae</taxon>
        <taxon>Streptophyta</taxon>
        <taxon>Embryophyta</taxon>
        <taxon>Tracheophyta</taxon>
        <taxon>Spermatophyta</taxon>
        <taxon>Magnoliopsida</taxon>
        <taxon>eudicotyledons</taxon>
        <taxon>Gunneridae</taxon>
        <taxon>Pentapetalae</taxon>
        <taxon>rosids</taxon>
        <taxon>fabids</taxon>
        <taxon>Fabales</taxon>
        <taxon>Fabaceae</taxon>
        <taxon>Papilionoideae</taxon>
        <taxon>50 kb inversion clade</taxon>
        <taxon>NPAAA clade</taxon>
        <taxon>Hologalegina</taxon>
        <taxon>IRL clade</taxon>
        <taxon>Fabeae</taxon>
        <taxon>Vicia</taxon>
    </lineage>
</organism>
<comment type="similarity">
    <text evidence="9">Belongs to the type IV zinc-finger family. Class B subfamily.</text>
</comment>
<dbReference type="SMART" id="SM00401">
    <property type="entry name" value="ZnF_GATA"/>
    <property type="match status" value="1"/>
</dbReference>
<evidence type="ECO:0000256" key="3">
    <source>
        <dbReference type="ARBA" id="ARBA00022771"/>
    </source>
</evidence>
<dbReference type="InterPro" id="IPR000679">
    <property type="entry name" value="Znf_GATA"/>
</dbReference>
<accession>A0AAV1AKX6</accession>
<comment type="subcellular location">
    <subcellularLocation>
        <location evidence="1">Nucleus</location>
    </subcellularLocation>
</comment>
<reference evidence="13 14" key="1">
    <citation type="submission" date="2023-01" db="EMBL/GenBank/DDBJ databases">
        <authorList>
            <person name="Kreplak J."/>
        </authorList>
    </citation>
    <scope>NUCLEOTIDE SEQUENCE [LARGE SCALE GENOMIC DNA]</scope>
</reference>
<keyword evidence="14" id="KW-1185">Reference proteome</keyword>
<dbReference type="Pfam" id="PF00320">
    <property type="entry name" value="GATA"/>
    <property type="match status" value="1"/>
</dbReference>
<evidence type="ECO:0000313" key="14">
    <source>
        <dbReference type="Proteomes" id="UP001157006"/>
    </source>
</evidence>
<keyword evidence="11" id="KW-1133">Transmembrane helix</keyword>